<gene>
    <name evidence="1" type="ORF">CTEN210_12302</name>
</gene>
<name>A0AAD3D0X6_9STRA</name>
<dbReference type="AlphaFoldDB" id="A0AAD3D0X6"/>
<comment type="caution">
    <text evidence="1">The sequence shown here is derived from an EMBL/GenBank/DDBJ whole genome shotgun (WGS) entry which is preliminary data.</text>
</comment>
<accession>A0AAD3D0X6</accession>
<protein>
    <submittedName>
        <fullName evidence="1">Uncharacterized protein</fullName>
    </submittedName>
</protein>
<evidence type="ECO:0000313" key="1">
    <source>
        <dbReference type="EMBL" id="GFH55826.1"/>
    </source>
</evidence>
<dbReference type="Proteomes" id="UP001054902">
    <property type="component" value="Unassembled WGS sequence"/>
</dbReference>
<keyword evidence="2" id="KW-1185">Reference proteome</keyword>
<proteinExistence type="predicted"/>
<sequence length="179" mass="20714">MDFKQVYEVQLEKGTNILRVGTVEKKHGGWSNYAQGNITYYKYQVFSSRDIVVGKLVQTTLLKSFNDGYSGADFGMSYKFSNFMLEFRGHELPIKQVQMMTVREFIEQYGSDEDSKDHKSMTINLLGTVDININPFAPLLFCCFEKPELVNSKDYEILDPNFDFSSHVRYFSNQDCLVL</sequence>
<evidence type="ECO:0000313" key="2">
    <source>
        <dbReference type="Proteomes" id="UP001054902"/>
    </source>
</evidence>
<dbReference type="EMBL" id="BLLK01000051">
    <property type="protein sequence ID" value="GFH55826.1"/>
    <property type="molecule type" value="Genomic_DNA"/>
</dbReference>
<reference evidence="1 2" key="1">
    <citation type="journal article" date="2021" name="Sci. Rep.">
        <title>The genome of the diatom Chaetoceros tenuissimus carries an ancient integrated fragment of an extant virus.</title>
        <authorList>
            <person name="Hongo Y."/>
            <person name="Kimura K."/>
            <person name="Takaki Y."/>
            <person name="Yoshida Y."/>
            <person name="Baba S."/>
            <person name="Kobayashi G."/>
            <person name="Nagasaki K."/>
            <person name="Hano T."/>
            <person name="Tomaru Y."/>
        </authorList>
    </citation>
    <scope>NUCLEOTIDE SEQUENCE [LARGE SCALE GENOMIC DNA]</scope>
    <source>
        <strain evidence="1 2">NIES-3715</strain>
    </source>
</reference>
<organism evidence="1 2">
    <name type="scientific">Chaetoceros tenuissimus</name>
    <dbReference type="NCBI Taxonomy" id="426638"/>
    <lineage>
        <taxon>Eukaryota</taxon>
        <taxon>Sar</taxon>
        <taxon>Stramenopiles</taxon>
        <taxon>Ochrophyta</taxon>
        <taxon>Bacillariophyta</taxon>
        <taxon>Coscinodiscophyceae</taxon>
        <taxon>Chaetocerotophycidae</taxon>
        <taxon>Chaetocerotales</taxon>
        <taxon>Chaetocerotaceae</taxon>
        <taxon>Chaetoceros</taxon>
    </lineage>
</organism>